<dbReference type="GO" id="GO:0016020">
    <property type="term" value="C:membrane"/>
    <property type="evidence" value="ECO:0007669"/>
    <property type="project" value="UniProtKB-SubCell"/>
</dbReference>
<evidence type="ECO:0000256" key="4">
    <source>
        <dbReference type="SAM" id="Phobius"/>
    </source>
</evidence>
<feature type="domain" description="Major facilitator superfamily (MFS) profile" evidence="5">
    <location>
        <begin position="252"/>
        <end position="447"/>
    </location>
</feature>
<feature type="transmembrane region" description="Helical" evidence="4">
    <location>
        <begin position="411"/>
        <end position="432"/>
    </location>
</feature>
<proteinExistence type="inferred from homology"/>
<keyword evidence="4" id="KW-0812">Transmembrane</keyword>
<feature type="compositionally biased region" description="Low complexity" evidence="3">
    <location>
        <begin position="27"/>
        <end position="37"/>
    </location>
</feature>
<dbReference type="AlphaFoldDB" id="A0A369J5I9"/>
<name>A0A369J5I9_HYPMA</name>
<feature type="transmembrane region" description="Helical" evidence="4">
    <location>
        <begin position="215"/>
        <end position="237"/>
    </location>
</feature>
<feature type="transmembrane region" description="Helical" evidence="4">
    <location>
        <begin position="323"/>
        <end position="343"/>
    </location>
</feature>
<dbReference type="PROSITE" id="PS50850">
    <property type="entry name" value="MFS"/>
    <property type="match status" value="1"/>
</dbReference>
<feature type="transmembrane region" description="Helical" evidence="4">
    <location>
        <begin position="292"/>
        <end position="311"/>
    </location>
</feature>
<dbReference type="Pfam" id="PF07690">
    <property type="entry name" value="MFS_1"/>
    <property type="match status" value="1"/>
</dbReference>
<evidence type="ECO:0000256" key="3">
    <source>
        <dbReference type="SAM" id="MobiDB-lite"/>
    </source>
</evidence>
<feature type="transmembrane region" description="Helical" evidence="4">
    <location>
        <begin position="258"/>
        <end position="280"/>
    </location>
</feature>
<dbReference type="EMBL" id="LUEZ02000113">
    <property type="protein sequence ID" value="RDB17218.1"/>
    <property type="molecule type" value="Genomic_DNA"/>
</dbReference>
<evidence type="ECO:0000313" key="7">
    <source>
        <dbReference type="Proteomes" id="UP000076154"/>
    </source>
</evidence>
<keyword evidence="7" id="KW-1185">Reference proteome</keyword>
<feature type="transmembrane region" description="Helical" evidence="4">
    <location>
        <begin position="93"/>
        <end position="112"/>
    </location>
</feature>
<dbReference type="OrthoDB" id="6499973at2759"/>
<dbReference type="Gene3D" id="1.20.1250.20">
    <property type="entry name" value="MFS general substrate transporter like domains"/>
    <property type="match status" value="2"/>
</dbReference>
<protein>
    <submittedName>
        <fullName evidence="6">Riboflavin transporter MCH5</fullName>
    </submittedName>
</protein>
<feature type="transmembrane region" description="Helical" evidence="4">
    <location>
        <begin position="124"/>
        <end position="142"/>
    </location>
</feature>
<organism evidence="6 7">
    <name type="scientific">Hypsizygus marmoreus</name>
    <name type="common">White beech mushroom</name>
    <name type="synonym">Agaricus marmoreus</name>
    <dbReference type="NCBI Taxonomy" id="39966"/>
    <lineage>
        <taxon>Eukaryota</taxon>
        <taxon>Fungi</taxon>
        <taxon>Dikarya</taxon>
        <taxon>Basidiomycota</taxon>
        <taxon>Agaricomycotina</taxon>
        <taxon>Agaricomycetes</taxon>
        <taxon>Agaricomycetidae</taxon>
        <taxon>Agaricales</taxon>
        <taxon>Tricholomatineae</taxon>
        <taxon>Lyophyllaceae</taxon>
        <taxon>Hypsizygus</taxon>
    </lineage>
</organism>
<feature type="transmembrane region" description="Helical" evidence="4">
    <location>
        <begin position="349"/>
        <end position="374"/>
    </location>
</feature>
<dbReference type="Proteomes" id="UP000076154">
    <property type="component" value="Unassembled WGS sequence"/>
</dbReference>
<keyword evidence="4" id="KW-0472">Membrane</keyword>
<evidence type="ECO:0000259" key="5">
    <source>
        <dbReference type="PROSITE" id="PS50850"/>
    </source>
</evidence>
<evidence type="ECO:0000256" key="1">
    <source>
        <dbReference type="ARBA" id="ARBA00004141"/>
    </source>
</evidence>
<keyword evidence="4" id="KW-1133">Transmembrane helix</keyword>
<dbReference type="PANTHER" id="PTHR11360:SF319">
    <property type="entry name" value="MAJOR FACILITATOR SUPERFAMILY (MFS) PROFILE DOMAIN-CONTAINING PROTEIN"/>
    <property type="match status" value="1"/>
</dbReference>
<dbReference type="InterPro" id="IPR050327">
    <property type="entry name" value="Proton-linked_MCT"/>
</dbReference>
<feature type="transmembrane region" description="Helical" evidence="4">
    <location>
        <begin position="148"/>
        <end position="170"/>
    </location>
</feature>
<gene>
    <name evidence="6" type="primary">MCH5_13</name>
    <name evidence="6" type="ORF">Hypma_001861</name>
</gene>
<dbReference type="InterPro" id="IPR011701">
    <property type="entry name" value="MFS"/>
</dbReference>
<comment type="caution">
    <text evidence="6">The sequence shown here is derived from an EMBL/GenBank/DDBJ whole genome shotgun (WGS) entry which is preliminary data.</text>
</comment>
<evidence type="ECO:0000313" key="6">
    <source>
        <dbReference type="EMBL" id="RDB17218.1"/>
    </source>
</evidence>
<dbReference type="InterPro" id="IPR020846">
    <property type="entry name" value="MFS_dom"/>
</dbReference>
<comment type="similarity">
    <text evidence="2">Belongs to the major facilitator superfamily. Monocarboxylate porter (TC 2.A.1.13) family.</text>
</comment>
<reference evidence="6" key="1">
    <citation type="submission" date="2018-04" db="EMBL/GenBank/DDBJ databases">
        <title>Whole genome sequencing of Hypsizygus marmoreus.</title>
        <authorList>
            <person name="Choi I.-G."/>
            <person name="Min B."/>
            <person name="Kim J.-G."/>
            <person name="Kim S."/>
            <person name="Oh Y.-L."/>
            <person name="Kong W.-S."/>
            <person name="Park H."/>
            <person name="Jeong J."/>
            <person name="Song E.-S."/>
        </authorList>
    </citation>
    <scope>NUCLEOTIDE SEQUENCE [LARGE SCALE GENOMIC DNA]</scope>
    <source>
        <strain evidence="6">51987-8</strain>
    </source>
</reference>
<dbReference type="GO" id="GO:0022857">
    <property type="term" value="F:transmembrane transporter activity"/>
    <property type="evidence" value="ECO:0007669"/>
    <property type="project" value="InterPro"/>
</dbReference>
<accession>A0A369J5I9</accession>
<feature type="transmembrane region" description="Helical" evidence="4">
    <location>
        <begin position="381"/>
        <end position="399"/>
    </location>
</feature>
<evidence type="ECO:0000256" key="2">
    <source>
        <dbReference type="ARBA" id="ARBA00006727"/>
    </source>
</evidence>
<dbReference type="SUPFAM" id="SSF103473">
    <property type="entry name" value="MFS general substrate transporter"/>
    <property type="match status" value="1"/>
</dbReference>
<dbReference type="InParanoid" id="A0A369J5I9"/>
<comment type="subcellular location">
    <subcellularLocation>
        <location evidence="1">Membrane</location>
        <topology evidence="1">Multi-pass membrane protein</topology>
    </subcellularLocation>
</comment>
<sequence>MMESFTESTNRDSIAILLPGSLSVDASSPSPSSTSTPDLYSEKNADPRMDGGPRAWATLVGGFLVTMVTFGYANAFGVYQDIYTRSGTASASRISWIGSTQVFFLLAMGLPAGKLLDMGYFHHTTLAGSVIFVTSLFMVSLAHHDQYYQIYLCQGLGIGIGAGLLYVPAMAIQAHHWRTRRALAMGIVITGTSIGGIIFPIMLNQLFKGAIGFAWGVRASAFLCLGLLAFANVLMSTSPAILSQSKPKPNFKVILMDVPYLLGAFSVLVAFWGFFFPYFYFQLFSIFHRVDFNIAFYTISIMNASSFFGRIIPNHFADKLGPINCAIPLALANGILIFAMFGINSVASAIIFSILYGFLSGAVLSLCAPILATFARDPSEIGVRFGVAFFIASFGALTGPPIIGDLLGSRFQWYKAIVFSAVVVILGALLLIPVRYMVVKRKGTQLV</sequence>
<feature type="transmembrane region" description="Helical" evidence="4">
    <location>
        <begin position="182"/>
        <end position="203"/>
    </location>
</feature>
<feature type="transmembrane region" description="Helical" evidence="4">
    <location>
        <begin position="55"/>
        <end position="73"/>
    </location>
</feature>
<dbReference type="InterPro" id="IPR036259">
    <property type="entry name" value="MFS_trans_sf"/>
</dbReference>
<feature type="region of interest" description="Disordered" evidence="3">
    <location>
        <begin position="24"/>
        <end position="47"/>
    </location>
</feature>
<dbReference type="PANTHER" id="PTHR11360">
    <property type="entry name" value="MONOCARBOXYLATE TRANSPORTER"/>
    <property type="match status" value="1"/>
</dbReference>